<keyword evidence="1" id="KW-0472">Membrane</keyword>
<feature type="transmembrane region" description="Helical" evidence="1">
    <location>
        <begin position="109"/>
        <end position="127"/>
    </location>
</feature>
<keyword evidence="1" id="KW-0812">Transmembrane</keyword>
<sequence>MPSDRIKKLQRLVDLLLKSRLEEKNLNQIILLFECLRTAACLKEKKIDDKELAETVPSTIEYMKSIARIFRPFLYLLAMTLWGRNSKLALAICVLMDMASDIRAFDTYFLRYPIFSSILIKLVPGFLKSTVRNYQSYITYIL</sequence>
<organism evidence="2 3">
    <name type="scientific">Stentor coeruleus</name>
    <dbReference type="NCBI Taxonomy" id="5963"/>
    <lineage>
        <taxon>Eukaryota</taxon>
        <taxon>Sar</taxon>
        <taxon>Alveolata</taxon>
        <taxon>Ciliophora</taxon>
        <taxon>Postciliodesmatophora</taxon>
        <taxon>Heterotrichea</taxon>
        <taxon>Heterotrichida</taxon>
        <taxon>Stentoridae</taxon>
        <taxon>Stentor</taxon>
    </lineage>
</organism>
<evidence type="ECO:0000313" key="2">
    <source>
        <dbReference type="EMBL" id="OMJ75576.1"/>
    </source>
</evidence>
<name>A0A1R2BFM3_9CILI</name>
<reference evidence="2 3" key="1">
    <citation type="submission" date="2016-11" db="EMBL/GenBank/DDBJ databases">
        <title>The macronuclear genome of Stentor coeruleus: a giant cell with tiny introns.</title>
        <authorList>
            <person name="Slabodnick M."/>
            <person name="Ruby J.G."/>
            <person name="Reiff S.B."/>
            <person name="Swart E.C."/>
            <person name="Gosai S."/>
            <person name="Prabakaran S."/>
            <person name="Witkowska E."/>
            <person name="Larue G.E."/>
            <person name="Fisher S."/>
            <person name="Freeman R.M."/>
            <person name="Gunawardena J."/>
            <person name="Chu W."/>
            <person name="Stover N.A."/>
            <person name="Gregory B.D."/>
            <person name="Nowacki M."/>
            <person name="Derisi J."/>
            <person name="Roy S.W."/>
            <person name="Marshall W.F."/>
            <person name="Sood P."/>
        </authorList>
    </citation>
    <scope>NUCLEOTIDE SEQUENCE [LARGE SCALE GENOMIC DNA]</scope>
    <source>
        <strain evidence="2">WM001</strain>
    </source>
</reference>
<gene>
    <name evidence="2" type="ORF">SteCoe_25274</name>
</gene>
<dbReference type="OrthoDB" id="2021143at2759"/>
<comment type="caution">
    <text evidence="2">The sequence shown here is derived from an EMBL/GenBank/DDBJ whole genome shotgun (WGS) entry which is preliminary data.</text>
</comment>
<evidence type="ECO:0000256" key="1">
    <source>
        <dbReference type="SAM" id="Phobius"/>
    </source>
</evidence>
<evidence type="ECO:0000313" key="3">
    <source>
        <dbReference type="Proteomes" id="UP000187209"/>
    </source>
</evidence>
<dbReference type="AlphaFoldDB" id="A0A1R2BFM3"/>
<dbReference type="EMBL" id="MPUH01000683">
    <property type="protein sequence ID" value="OMJ75576.1"/>
    <property type="molecule type" value="Genomic_DNA"/>
</dbReference>
<protein>
    <submittedName>
        <fullName evidence="2">Uncharacterized protein</fullName>
    </submittedName>
</protein>
<keyword evidence="1" id="KW-1133">Transmembrane helix</keyword>
<accession>A0A1R2BFM3</accession>
<proteinExistence type="predicted"/>
<keyword evidence="3" id="KW-1185">Reference proteome</keyword>
<feature type="transmembrane region" description="Helical" evidence="1">
    <location>
        <begin position="73"/>
        <end position="97"/>
    </location>
</feature>
<dbReference type="Proteomes" id="UP000187209">
    <property type="component" value="Unassembled WGS sequence"/>
</dbReference>